<accession>A0A9P3GP39</accession>
<organism evidence="1 2">
    <name type="scientific">Phanerochaete sordida</name>
    <dbReference type="NCBI Taxonomy" id="48140"/>
    <lineage>
        <taxon>Eukaryota</taxon>
        <taxon>Fungi</taxon>
        <taxon>Dikarya</taxon>
        <taxon>Basidiomycota</taxon>
        <taxon>Agaricomycotina</taxon>
        <taxon>Agaricomycetes</taxon>
        <taxon>Polyporales</taxon>
        <taxon>Phanerochaetaceae</taxon>
        <taxon>Phanerochaete</taxon>
    </lineage>
</organism>
<dbReference type="AlphaFoldDB" id="A0A9P3GP39"/>
<dbReference type="Proteomes" id="UP000703269">
    <property type="component" value="Unassembled WGS sequence"/>
</dbReference>
<evidence type="ECO:0000313" key="2">
    <source>
        <dbReference type="Proteomes" id="UP000703269"/>
    </source>
</evidence>
<proteinExistence type="predicted"/>
<sequence length="185" mass="21025">MRAATGDSRWEEVADMAALEELLQAMVYLVRSVEEPPAPVVKRKWPTFRCAAKAASLNSRAPPFRRSRTARSLKHVLHLAHLSSTVQLRPNRTSARFFLYPTTLQNPHKSRKNYWRGQRKTGMTGDIRFGRNCTVSSRFCSCRTRPPSSLISDLHSHQSYRHPRPAIVVRLSNYSSNHSPSPSDA</sequence>
<dbReference type="EMBL" id="BPQB01000065">
    <property type="protein sequence ID" value="GJE96919.1"/>
    <property type="molecule type" value="Genomic_DNA"/>
</dbReference>
<reference evidence="1 2" key="1">
    <citation type="submission" date="2021-08" db="EMBL/GenBank/DDBJ databases">
        <title>Draft Genome Sequence of Phanerochaete sordida strain YK-624.</title>
        <authorList>
            <person name="Mori T."/>
            <person name="Dohra H."/>
            <person name="Suzuki T."/>
            <person name="Kawagishi H."/>
            <person name="Hirai H."/>
        </authorList>
    </citation>
    <scope>NUCLEOTIDE SEQUENCE [LARGE SCALE GENOMIC DNA]</scope>
    <source>
        <strain evidence="1 2">YK-624</strain>
    </source>
</reference>
<evidence type="ECO:0000313" key="1">
    <source>
        <dbReference type="EMBL" id="GJE96919.1"/>
    </source>
</evidence>
<gene>
    <name evidence="1" type="ORF">PsYK624_131270</name>
</gene>
<name>A0A9P3GP39_9APHY</name>
<comment type="caution">
    <text evidence="1">The sequence shown here is derived from an EMBL/GenBank/DDBJ whole genome shotgun (WGS) entry which is preliminary data.</text>
</comment>
<keyword evidence="2" id="KW-1185">Reference proteome</keyword>
<protein>
    <submittedName>
        <fullName evidence="1">Uncharacterized protein</fullName>
    </submittedName>
</protein>